<dbReference type="SUPFAM" id="SSF53335">
    <property type="entry name" value="S-adenosyl-L-methionine-dependent methyltransferases"/>
    <property type="match status" value="1"/>
</dbReference>
<gene>
    <name evidence="2" type="ORF">Pla22_03220</name>
</gene>
<proteinExistence type="predicted"/>
<evidence type="ECO:0000313" key="3">
    <source>
        <dbReference type="Proteomes" id="UP000316598"/>
    </source>
</evidence>
<dbReference type="Gene3D" id="3.40.50.150">
    <property type="entry name" value="Vaccinia Virus protein VP39"/>
    <property type="match status" value="1"/>
</dbReference>
<sequence length="325" mass="37595">MNGFMTSKVLPMRLAWRQRLWLLRNLFDHPLGQVIYRRLQIYSSFHRSPVYFAKKRDQIIHLIDLAIDSGCSVSGSRVVEIGTGWVPLMPFILWLMGAREIHSVDLYRHLLPVSANRIIRWLVNDRDSIEMIRQRADEKHFGNRLAKALQQTEPASLFDNPPMHYHAPADACSLELADRSVDLVLSNVTLEHIPAPTIAELFEEMIRILKPSGRTVHLVDPSDHSSHHDPNISPVHFLRYDDATWEHLSGTGIAYHNRLRVPDYKKLIQASSFRIERFDSTTNPKSLEDLKSFRPAEPRWREYSDDDLAKQYLTFVAAADDRIQS</sequence>
<keyword evidence="3" id="KW-1185">Reference proteome</keyword>
<protein>
    <recommendedName>
        <fullName evidence="1">Methyltransferase type 11 domain-containing protein</fullName>
    </recommendedName>
</protein>
<dbReference type="GO" id="GO:0008757">
    <property type="term" value="F:S-adenosylmethionine-dependent methyltransferase activity"/>
    <property type="evidence" value="ECO:0007669"/>
    <property type="project" value="InterPro"/>
</dbReference>
<dbReference type="CDD" id="cd02440">
    <property type="entry name" value="AdoMet_MTases"/>
    <property type="match status" value="1"/>
</dbReference>
<accession>A0A5C5WPM5</accession>
<dbReference type="InterPro" id="IPR029063">
    <property type="entry name" value="SAM-dependent_MTases_sf"/>
</dbReference>
<comment type="caution">
    <text evidence="2">The sequence shown here is derived from an EMBL/GenBank/DDBJ whole genome shotgun (WGS) entry which is preliminary data.</text>
</comment>
<evidence type="ECO:0000313" key="2">
    <source>
        <dbReference type="EMBL" id="TWT52696.1"/>
    </source>
</evidence>
<dbReference type="OrthoDB" id="8210690at2"/>
<feature type="domain" description="Methyltransferase type 11" evidence="1">
    <location>
        <begin position="167"/>
        <end position="215"/>
    </location>
</feature>
<dbReference type="EMBL" id="SJPI01000001">
    <property type="protein sequence ID" value="TWT52696.1"/>
    <property type="molecule type" value="Genomic_DNA"/>
</dbReference>
<dbReference type="InterPro" id="IPR013216">
    <property type="entry name" value="Methyltransf_11"/>
</dbReference>
<dbReference type="Pfam" id="PF08241">
    <property type="entry name" value="Methyltransf_11"/>
    <property type="match status" value="1"/>
</dbReference>
<evidence type="ECO:0000259" key="1">
    <source>
        <dbReference type="Pfam" id="PF08241"/>
    </source>
</evidence>
<dbReference type="Proteomes" id="UP000316598">
    <property type="component" value="Unassembled WGS sequence"/>
</dbReference>
<name>A0A5C5WPM5_9BACT</name>
<organism evidence="2 3">
    <name type="scientific">Rubripirellula amarantea</name>
    <dbReference type="NCBI Taxonomy" id="2527999"/>
    <lineage>
        <taxon>Bacteria</taxon>
        <taxon>Pseudomonadati</taxon>
        <taxon>Planctomycetota</taxon>
        <taxon>Planctomycetia</taxon>
        <taxon>Pirellulales</taxon>
        <taxon>Pirellulaceae</taxon>
        <taxon>Rubripirellula</taxon>
    </lineage>
</organism>
<reference evidence="2 3" key="1">
    <citation type="submission" date="2019-02" db="EMBL/GenBank/DDBJ databases">
        <title>Deep-cultivation of Planctomycetes and their phenomic and genomic characterization uncovers novel biology.</title>
        <authorList>
            <person name="Wiegand S."/>
            <person name="Jogler M."/>
            <person name="Boedeker C."/>
            <person name="Pinto D."/>
            <person name="Vollmers J."/>
            <person name="Rivas-Marin E."/>
            <person name="Kohn T."/>
            <person name="Peeters S.H."/>
            <person name="Heuer A."/>
            <person name="Rast P."/>
            <person name="Oberbeckmann S."/>
            <person name="Bunk B."/>
            <person name="Jeske O."/>
            <person name="Meyerdierks A."/>
            <person name="Storesund J.E."/>
            <person name="Kallscheuer N."/>
            <person name="Luecker S."/>
            <person name="Lage O.M."/>
            <person name="Pohl T."/>
            <person name="Merkel B.J."/>
            <person name="Hornburger P."/>
            <person name="Mueller R.-W."/>
            <person name="Bruemmer F."/>
            <person name="Labrenz M."/>
            <person name="Spormann A.M."/>
            <person name="Op Den Camp H."/>
            <person name="Overmann J."/>
            <person name="Amann R."/>
            <person name="Jetten M.S.M."/>
            <person name="Mascher T."/>
            <person name="Medema M.H."/>
            <person name="Devos D.P."/>
            <person name="Kaster A.-K."/>
            <person name="Ovreas L."/>
            <person name="Rohde M."/>
            <person name="Galperin M.Y."/>
            <person name="Jogler C."/>
        </authorList>
    </citation>
    <scope>NUCLEOTIDE SEQUENCE [LARGE SCALE GENOMIC DNA]</scope>
    <source>
        <strain evidence="2 3">Pla22</strain>
    </source>
</reference>
<dbReference type="AlphaFoldDB" id="A0A5C5WPM5"/>